<feature type="region of interest" description="Disordered" evidence="1">
    <location>
        <begin position="72"/>
        <end position="92"/>
    </location>
</feature>
<evidence type="ECO:0000313" key="6">
    <source>
        <dbReference type="Proteomes" id="UP000807504"/>
    </source>
</evidence>
<accession>A0A8T0F0F9</accession>
<dbReference type="InterPro" id="IPR006621">
    <property type="entry name" value="Nose-resist-to-fluoxetine_N"/>
</dbReference>
<feature type="region of interest" description="Disordered" evidence="1">
    <location>
        <begin position="381"/>
        <end position="412"/>
    </location>
</feature>
<feature type="compositionally biased region" description="Polar residues" evidence="1">
    <location>
        <begin position="1050"/>
        <end position="1067"/>
    </location>
</feature>
<evidence type="ECO:0000256" key="3">
    <source>
        <dbReference type="SAM" id="SignalP"/>
    </source>
</evidence>
<feature type="compositionally biased region" description="Polar residues" evidence="1">
    <location>
        <begin position="273"/>
        <end position="289"/>
    </location>
</feature>
<keyword evidence="2" id="KW-0472">Membrane</keyword>
<feature type="transmembrane region" description="Helical" evidence="2">
    <location>
        <begin position="1580"/>
        <end position="1599"/>
    </location>
</feature>
<feature type="compositionally biased region" description="Polar residues" evidence="1">
    <location>
        <begin position="913"/>
        <end position="930"/>
    </location>
</feature>
<comment type="caution">
    <text evidence="5">The sequence shown here is derived from an EMBL/GenBank/DDBJ whole genome shotgun (WGS) entry which is preliminary data.</text>
</comment>
<organism evidence="5 6">
    <name type="scientific">Argiope bruennichi</name>
    <name type="common">Wasp spider</name>
    <name type="synonym">Aranea bruennichi</name>
    <dbReference type="NCBI Taxonomy" id="94029"/>
    <lineage>
        <taxon>Eukaryota</taxon>
        <taxon>Metazoa</taxon>
        <taxon>Ecdysozoa</taxon>
        <taxon>Arthropoda</taxon>
        <taxon>Chelicerata</taxon>
        <taxon>Arachnida</taxon>
        <taxon>Araneae</taxon>
        <taxon>Araneomorphae</taxon>
        <taxon>Entelegynae</taxon>
        <taxon>Araneoidea</taxon>
        <taxon>Araneidae</taxon>
        <taxon>Argiope</taxon>
    </lineage>
</organism>
<feature type="compositionally biased region" description="Polar residues" evidence="1">
    <location>
        <begin position="169"/>
        <end position="190"/>
    </location>
</feature>
<feature type="domain" description="Nose resistant-to-fluoxetine protein N-terminal" evidence="4">
    <location>
        <begin position="1257"/>
        <end position="1411"/>
    </location>
</feature>
<feature type="region of interest" description="Disordered" evidence="1">
    <location>
        <begin position="968"/>
        <end position="995"/>
    </location>
</feature>
<feature type="region of interest" description="Disordered" evidence="1">
    <location>
        <begin position="140"/>
        <end position="224"/>
    </location>
</feature>
<feature type="signal peptide" evidence="3">
    <location>
        <begin position="1"/>
        <end position="16"/>
    </location>
</feature>
<feature type="transmembrane region" description="Helical" evidence="2">
    <location>
        <begin position="1611"/>
        <end position="1631"/>
    </location>
</feature>
<dbReference type="PANTHER" id="PTHR11161:SF0">
    <property type="entry name" value="O-ACYLTRANSFERASE LIKE PROTEIN"/>
    <property type="match status" value="1"/>
</dbReference>
<dbReference type="InterPro" id="IPR052728">
    <property type="entry name" value="O2_lipid_transport_reg"/>
</dbReference>
<feature type="transmembrane region" description="Helical" evidence="2">
    <location>
        <begin position="1757"/>
        <end position="1781"/>
    </location>
</feature>
<evidence type="ECO:0000256" key="1">
    <source>
        <dbReference type="SAM" id="MobiDB-lite"/>
    </source>
</evidence>
<keyword evidence="3" id="KW-0732">Signal</keyword>
<proteinExistence type="predicted"/>
<reference evidence="5" key="2">
    <citation type="submission" date="2020-06" db="EMBL/GenBank/DDBJ databases">
        <authorList>
            <person name="Sheffer M."/>
        </authorList>
    </citation>
    <scope>NUCLEOTIDE SEQUENCE</scope>
</reference>
<dbReference type="Pfam" id="PF20146">
    <property type="entry name" value="NRF"/>
    <property type="match status" value="1"/>
</dbReference>
<gene>
    <name evidence="5" type="ORF">HNY73_012671</name>
</gene>
<evidence type="ECO:0000313" key="5">
    <source>
        <dbReference type="EMBL" id="KAF8782378.1"/>
    </source>
</evidence>
<dbReference type="PANTHER" id="PTHR11161">
    <property type="entry name" value="O-ACYLTRANSFERASE"/>
    <property type="match status" value="1"/>
</dbReference>
<evidence type="ECO:0000259" key="4">
    <source>
        <dbReference type="SMART" id="SM00703"/>
    </source>
</evidence>
<dbReference type="GO" id="GO:0016747">
    <property type="term" value="F:acyltransferase activity, transferring groups other than amino-acyl groups"/>
    <property type="evidence" value="ECO:0007669"/>
    <property type="project" value="InterPro"/>
</dbReference>
<feature type="transmembrane region" description="Helical" evidence="2">
    <location>
        <begin position="1638"/>
        <end position="1659"/>
    </location>
</feature>
<reference evidence="5" key="1">
    <citation type="journal article" date="2020" name="bioRxiv">
        <title>Chromosome-level reference genome of the European wasp spider Argiope bruennichi: a resource for studies on range expansion and evolutionary adaptation.</title>
        <authorList>
            <person name="Sheffer M.M."/>
            <person name="Hoppe A."/>
            <person name="Krehenwinkel H."/>
            <person name="Uhl G."/>
            <person name="Kuss A.W."/>
            <person name="Jensen L."/>
            <person name="Jensen C."/>
            <person name="Gillespie R.G."/>
            <person name="Hoff K.J."/>
            <person name="Prost S."/>
        </authorList>
    </citation>
    <scope>NUCLEOTIDE SEQUENCE</scope>
</reference>
<feature type="region of interest" description="Disordered" evidence="1">
    <location>
        <begin position="273"/>
        <end position="336"/>
    </location>
</feature>
<keyword evidence="6" id="KW-1185">Reference proteome</keyword>
<feature type="transmembrane region" description="Helical" evidence="2">
    <location>
        <begin position="1422"/>
        <end position="1445"/>
    </location>
</feature>
<feature type="compositionally biased region" description="Polar residues" evidence="1">
    <location>
        <begin position="392"/>
        <end position="408"/>
    </location>
</feature>
<dbReference type="Proteomes" id="UP000807504">
    <property type="component" value="Unassembled WGS sequence"/>
</dbReference>
<feature type="transmembrane region" description="Helical" evidence="2">
    <location>
        <begin position="1717"/>
        <end position="1737"/>
    </location>
</feature>
<feature type="region of interest" description="Disordered" evidence="1">
    <location>
        <begin position="1024"/>
        <end position="1080"/>
    </location>
</feature>
<feature type="chain" id="PRO_5035794973" evidence="3">
    <location>
        <begin position="17"/>
        <end position="1903"/>
    </location>
</feature>
<keyword evidence="2" id="KW-1133">Transmembrane helix</keyword>
<sequence length="1903" mass="216479">MKWCFLLFAIVVVSEAAKRNSVSRFSRPLKSSAQNGYLKWLQQNTNPLKLPSVANGIQRVIKRGMRDLRMSFRGNRPAENPPIRQSSHHGQRPIKAFSHPKLQPVLLSEVQSQQQQRYYPAYGTNHNSGQQNIRTQNRYNHQEQPRLQPPRRPMRLPNNDGMPRHPPMYNSQNPNSAGQQRVPFRQSSAASMPVPSLHSNPSPNRFSQNLKGTPINPTPQMHGRPKKNRVIDVYHHIPVTQKPNYNMYPNVPLLPETQPLVSSHSQPAIQKFPSQANRPFSPGFTSSDPIKQRHNYRQSQPGIAPQRFPGSEHQNGNRFPPRSSPELYKNKNTNQRFPVIPPPNFHFQKENSFGQHNPVGHVNNHPNIPKVNAETFGIDTYGAEEDDDDQHTSGSQNIEEPHLQSNNPKVPHRDLIRDDKLRVVHTVEENPLNKTETVKKYWDFRLENFGLPSAQINKPTDLQKSNISSSLVVSDQTQLYQKEKPIVMPAIKENMNLEPKLPNGFSDLIRTIKPEILPAINDEKTLKYKNISKEFYHIDNKPNLSFEPIVDLPPQFMSIETSSIEQSTKSSVGLANVPELKNHKMHSDHNKNNVESSSVLEPIISSKSVERIPILVMNVSNEHNYAQKPKYLPDSQQIHNGNINTEPALEWNRDIKYIPAEIFRKNSTMNIQNEYKNDNSLKDSFSDVGSFSDHSVAPFGINVRNKAQFQKFEDITTSSEYPIDLENENSDAEPRKYFRGPQHVINNWTIFEEHPVTNFAYRRLISTSIPYFSSWIASATTAMPHETFTRHTLQDNSQSMSTHRKIINAWNLANKVLGRRNNTRLLYPSLASSTEKPEFKRLKFTYSSLPRSSAESVSDVSIKNSSKTFFNFKTGTTQSILDSIISAESKATANYPISSELPFADVSKEFERTSSPPRSNERFSFNMTSNGNRALERINARRNQSMASKGDKRPYYINLKPVTRPYSSSITNSPVVVSSEKNATKSPTVSSTQKYTKPPAVLSSQKYTNPPADFSTQKYTNTPVELSTQKPTNPPAVFSTPKHTNPPAVFSTQKYANSPTVSPTQKYRSTESERKNKSPMLVTESTIRKFTLVKHKPVFSSSTTSPKKLSTTERTPSTKTYRKIGLSTMYATPTTVPGLGTAYEDEITTLPSIERFSTESNAESVAYATLEEYVNPTEIDEVEVATETEKHYATKFYATSSPNNTSIYETTTEMIDQEQLIVDTLRSTKIKMQEMMSKGLRHLLPMVMGFSSDISLSSDCTFSLLRWLRGIKGLEQWAVKMMDASSKIPEGILFGTFSTFGSYDECIAIETPDRSSQIQFIGQYCSINIQPILPENERQFTIHNAFKRYPKLKKILQEMNIDEDTMAYYYILKHRIGLCIPSTCTYEDVLNVTDNLASHLKMKLSIGHCETSEKPKFTKGQIISMVGVFTAFAIVIVGTTLDFFLRHRLDLDMDIEEIVRKKSILRQFSYAFSAYRNACKILNTSIPSNHVSALHGIKFLSMTWIMLGHVYYCKDYLTLAGLNRIRDLGSNLAFQVILNTAFAADTFFFLSGLLVVYSTFQYLENSDGKFTIVGFYIKRYCRLTPAFLMISGVILLGPLIGSAKTCVPHGWFLSCDMQFYLISPVVILGLYRRPRMGMLLIAIGIIISMVSAGFLTYLYDLPPVSLFSLPDQKDINEYLDTMGYKPYAHYAAYCIGMGTGFLLSVKQKIPISKIIQIFGWSFAVTSCTLIVYGTWDWNSGNLPDWPISVAYATCSRAVWALGIAWLTVICFAGYGGIINNILSWPGFIPLSRLSYLAYLIHPLLMYLYASYVRSPFYFSQYVVVYLYFGHLCVTFGLAFLFSITFELPFLNLEKIISKRLDQSRRKRRASFTHYYPNWQHPEYPEIKDSVVLMRRRTDRFINT</sequence>
<name>A0A8T0F0F9_ARGBR</name>
<keyword evidence="2" id="KW-0812">Transmembrane</keyword>
<dbReference type="Pfam" id="PF01757">
    <property type="entry name" value="Acyl_transf_3"/>
    <property type="match status" value="1"/>
</dbReference>
<feature type="transmembrane region" description="Helical" evidence="2">
    <location>
        <begin position="1493"/>
        <end position="1512"/>
    </location>
</feature>
<feature type="transmembrane region" description="Helical" evidence="2">
    <location>
        <begin position="1687"/>
        <end position="1705"/>
    </location>
</feature>
<feature type="region of interest" description="Disordered" evidence="1">
    <location>
        <begin position="909"/>
        <end position="930"/>
    </location>
</feature>
<feature type="transmembrane region" description="Helical" evidence="2">
    <location>
        <begin position="1793"/>
        <end position="1812"/>
    </location>
</feature>
<evidence type="ECO:0000256" key="2">
    <source>
        <dbReference type="SAM" id="Phobius"/>
    </source>
</evidence>
<feature type="transmembrane region" description="Helical" evidence="2">
    <location>
        <begin position="1824"/>
        <end position="1850"/>
    </location>
</feature>
<protein>
    <submittedName>
        <fullName evidence="5">Nose resistant to fluoxetine protein 6 like protein</fullName>
    </submittedName>
</protein>
<dbReference type="SMART" id="SM00703">
    <property type="entry name" value="NRF"/>
    <property type="match status" value="1"/>
</dbReference>
<dbReference type="InterPro" id="IPR002656">
    <property type="entry name" value="Acyl_transf_3_dom"/>
</dbReference>
<feature type="transmembrane region" description="Helical" evidence="2">
    <location>
        <begin position="1532"/>
        <end position="1560"/>
    </location>
</feature>
<dbReference type="EMBL" id="JABXBU010001863">
    <property type="protein sequence ID" value="KAF8782378.1"/>
    <property type="molecule type" value="Genomic_DNA"/>
</dbReference>
<feature type="compositionally biased region" description="Polar residues" evidence="1">
    <location>
        <begin position="197"/>
        <end position="211"/>
    </location>
</feature>